<evidence type="ECO:0000313" key="5">
    <source>
        <dbReference type="Proteomes" id="UP000298493"/>
    </source>
</evidence>
<feature type="compositionally biased region" description="Basic and acidic residues" evidence="2">
    <location>
        <begin position="1"/>
        <end position="10"/>
    </location>
</feature>
<sequence length="294" mass="32897">MASRPLKREYSQGYPTTSRQTLAWDAQVHDDDDKDDSYDQRNYFVTGSEFATSPPYGSRPPMATSAYTSYGYPASPTPHAPDAAHHAYGNQSYAAPYSQPYSTNDSLSPAAYRSHYLSTEYPNAYNSTQATAPAVTYIHAPAPILTTSTDYWNTSHHGHDIYGHSNSHAPAGYTSADGLVRTPSQRSDGNRSQTSNDGKDKRFICNRYASDESQCSAAFVRKADLTRHIDCVHDKKPLFSCPVRNCARKGDQGFTRRDHRTEHLRHFHHRDIPKRPRGSQQVDEEDDAGEDNLT</sequence>
<dbReference type="Proteomes" id="UP000298493">
    <property type="component" value="Unassembled WGS sequence"/>
</dbReference>
<dbReference type="InterPro" id="IPR013087">
    <property type="entry name" value="Znf_C2H2_type"/>
</dbReference>
<dbReference type="STRING" id="86259.A0A4Z1PU49"/>
<keyword evidence="5" id="KW-1185">Reference proteome</keyword>
<feature type="compositionally biased region" description="Acidic residues" evidence="2">
    <location>
        <begin position="282"/>
        <end position="294"/>
    </location>
</feature>
<feature type="region of interest" description="Disordered" evidence="2">
    <location>
        <begin position="250"/>
        <end position="294"/>
    </location>
</feature>
<feature type="region of interest" description="Disordered" evidence="2">
    <location>
        <begin position="1"/>
        <end position="40"/>
    </location>
</feature>
<evidence type="ECO:0000256" key="1">
    <source>
        <dbReference type="PROSITE-ProRule" id="PRU00042"/>
    </source>
</evidence>
<dbReference type="PROSITE" id="PS50157">
    <property type="entry name" value="ZINC_FINGER_C2H2_2"/>
    <property type="match status" value="1"/>
</dbReference>
<reference evidence="4 5" key="1">
    <citation type="submission" date="2019-04" db="EMBL/GenBank/DDBJ databases">
        <title>High contiguity whole genome sequence and gene annotation resource for two Venturia nashicola isolates.</title>
        <authorList>
            <person name="Prokchorchik M."/>
            <person name="Won K."/>
            <person name="Lee Y."/>
            <person name="Choi E.D."/>
            <person name="Segonzac C."/>
            <person name="Sohn K.H."/>
        </authorList>
    </citation>
    <scope>NUCLEOTIDE SEQUENCE [LARGE SCALE GENOMIC DNA]</scope>
    <source>
        <strain evidence="4 5">PRI2</strain>
    </source>
</reference>
<keyword evidence="1" id="KW-0862">Zinc</keyword>
<gene>
    <name evidence="4" type="ORF">E6O75_ATG01310</name>
</gene>
<dbReference type="EMBL" id="SNSC02000002">
    <property type="protein sequence ID" value="TID26817.1"/>
    <property type="molecule type" value="Genomic_DNA"/>
</dbReference>
<evidence type="ECO:0000259" key="3">
    <source>
        <dbReference type="PROSITE" id="PS50157"/>
    </source>
</evidence>
<organism evidence="4 5">
    <name type="scientific">Venturia nashicola</name>
    <dbReference type="NCBI Taxonomy" id="86259"/>
    <lineage>
        <taxon>Eukaryota</taxon>
        <taxon>Fungi</taxon>
        <taxon>Dikarya</taxon>
        <taxon>Ascomycota</taxon>
        <taxon>Pezizomycotina</taxon>
        <taxon>Dothideomycetes</taxon>
        <taxon>Pleosporomycetidae</taxon>
        <taxon>Venturiales</taxon>
        <taxon>Venturiaceae</taxon>
        <taxon>Venturia</taxon>
    </lineage>
</organism>
<name>A0A4Z1PU49_9PEZI</name>
<comment type="caution">
    <text evidence="4">The sequence shown here is derived from an EMBL/GenBank/DDBJ whole genome shotgun (WGS) entry which is preliminary data.</text>
</comment>
<feature type="region of interest" description="Disordered" evidence="2">
    <location>
        <begin position="163"/>
        <end position="199"/>
    </location>
</feature>
<dbReference type="Gene3D" id="3.30.160.60">
    <property type="entry name" value="Classic Zinc Finger"/>
    <property type="match status" value="1"/>
</dbReference>
<protein>
    <recommendedName>
        <fullName evidence="3">C2H2-type domain-containing protein</fullName>
    </recommendedName>
</protein>
<evidence type="ECO:0000313" key="4">
    <source>
        <dbReference type="EMBL" id="TID26817.1"/>
    </source>
</evidence>
<feature type="compositionally biased region" description="Basic residues" evidence="2">
    <location>
        <begin position="262"/>
        <end position="277"/>
    </location>
</feature>
<dbReference type="AlphaFoldDB" id="A0A4Z1PU49"/>
<dbReference type="GO" id="GO:0008270">
    <property type="term" value="F:zinc ion binding"/>
    <property type="evidence" value="ECO:0007669"/>
    <property type="project" value="UniProtKB-KW"/>
</dbReference>
<keyword evidence="1" id="KW-0863">Zinc-finger</keyword>
<evidence type="ECO:0000256" key="2">
    <source>
        <dbReference type="SAM" id="MobiDB-lite"/>
    </source>
</evidence>
<feature type="compositionally biased region" description="Basic and acidic residues" evidence="2">
    <location>
        <begin position="250"/>
        <end position="261"/>
    </location>
</feature>
<feature type="compositionally biased region" description="Polar residues" evidence="2">
    <location>
        <begin position="182"/>
        <end position="196"/>
    </location>
</feature>
<feature type="domain" description="C2H2-type" evidence="3">
    <location>
        <begin position="203"/>
        <end position="238"/>
    </location>
</feature>
<accession>A0A4Z1PU49</accession>
<proteinExistence type="predicted"/>
<keyword evidence="1" id="KW-0479">Metal-binding</keyword>